<comment type="caution">
    <text evidence="1">The sequence shown here is derived from an EMBL/GenBank/DDBJ whole genome shotgun (WGS) entry which is preliminary data.</text>
</comment>
<name>A0AAV7UCJ0_PLEWA</name>
<evidence type="ECO:0000313" key="2">
    <source>
        <dbReference type="Proteomes" id="UP001066276"/>
    </source>
</evidence>
<accession>A0AAV7UCJ0</accession>
<reference evidence="1" key="1">
    <citation type="journal article" date="2022" name="bioRxiv">
        <title>Sequencing and chromosome-scale assembly of the giantPleurodeles waltlgenome.</title>
        <authorList>
            <person name="Brown T."/>
            <person name="Elewa A."/>
            <person name="Iarovenko S."/>
            <person name="Subramanian E."/>
            <person name="Araus A.J."/>
            <person name="Petzold A."/>
            <person name="Susuki M."/>
            <person name="Suzuki K.-i.T."/>
            <person name="Hayashi T."/>
            <person name="Toyoda A."/>
            <person name="Oliveira C."/>
            <person name="Osipova E."/>
            <person name="Leigh N.D."/>
            <person name="Simon A."/>
            <person name="Yun M.H."/>
        </authorList>
    </citation>
    <scope>NUCLEOTIDE SEQUENCE</scope>
    <source>
        <strain evidence="1">20211129_DDA</strain>
        <tissue evidence="1">Liver</tissue>
    </source>
</reference>
<dbReference type="EMBL" id="JANPWB010000005">
    <property type="protein sequence ID" value="KAJ1186361.1"/>
    <property type="molecule type" value="Genomic_DNA"/>
</dbReference>
<proteinExistence type="predicted"/>
<sequence length="98" mass="10306">MTVKATAAVCQSLLTGSEGAEPLPVVAGSICISLPVGGTVGRSTGVISVGNLRDAGQLKRMPCEEERCARRRVEVNVRRGFNGRQQQAAGGTWSAHRE</sequence>
<evidence type="ECO:0000313" key="1">
    <source>
        <dbReference type="EMBL" id="KAJ1186361.1"/>
    </source>
</evidence>
<keyword evidence="2" id="KW-1185">Reference proteome</keyword>
<dbReference type="Proteomes" id="UP001066276">
    <property type="component" value="Chromosome 3_1"/>
</dbReference>
<organism evidence="1 2">
    <name type="scientific">Pleurodeles waltl</name>
    <name type="common">Iberian ribbed newt</name>
    <dbReference type="NCBI Taxonomy" id="8319"/>
    <lineage>
        <taxon>Eukaryota</taxon>
        <taxon>Metazoa</taxon>
        <taxon>Chordata</taxon>
        <taxon>Craniata</taxon>
        <taxon>Vertebrata</taxon>
        <taxon>Euteleostomi</taxon>
        <taxon>Amphibia</taxon>
        <taxon>Batrachia</taxon>
        <taxon>Caudata</taxon>
        <taxon>Salamandroidea</taxon>
        <taxon>Salamandridae</taxon>
        <taxon>Pleurodelinae</taxon>
        <taxon>Pleurodeles</taxon>
    </lineage>
</organism>
<gene>
    <name evidence="1" type="ORF">NDU88_003143</name>
</gene>
<dbReference type="AlphaFoldDB" id="A0AAV7UCJ0"/>
<protein>
    <submittedName>
        <fullName evidence="1">Uncharacterized protein</fullName>
    </submittedName>
</protein>